<dbReference type="SUPFAM" id="SSF53300">
    <property type="entry name" value="vWA-like"/>
    <property type="match status" value="2"/>
</dbReference>
<reference evidence="2" key="1">
    <citation type="submission" date="2022-03" db="EMBL/GenBank/DDBJ databases">
        <authorList>
            <person name="Martin C."/>
        </authorList>
    </citation>
    <scope>NUCLEOTIDE SEQUENCE</scope>
</reference>
<evidence type="ECO:0000313" key="2">
    <source>
        <dbReference type="EMBL" id="CAH1802052.1"/>
    </source>
</evidence>
<evidence type="ECO:0000256" key="1">
    <source>
        <dbReference type="SAM" id="MobiDB-lite"/>
    </source>
</evidence>
<dbReference type="PANTHER" id="PTHR24020:SF20">
    <property type="entry name" value="PH DOMAIN-CONTAINING PROTEIN"/>
    <property type="match status" value="1"/>
</dbReference>
<dbReference type="Pfam" id="PF00092">
    <property type="entry name" value="VWA"/>
    <property type="match status" value="1"/>
</dbReference>
<organism evidence="2 3">
    <name type="scientific">Owenia fusiformis</name>
    <name type="common">Polychaete worm</name>
    <dbReference type="NCBI Taxonomy" id="6347"/>
    <lineage>
        <taxon>Eukaryota</taxon>
        <taxon>Metazoa</taxon>
        <taxon>Spiralia</taxon>
        <taxon>Lophotrochozoa</taxon>
        <taxon>Annelida</taxon>
        <taxon>Polychaeta</taxon>
        <taxon>Sedentaria</taxon>
        <taxon>Canalipalpata</taxon>
        <taxon>Sabellida</taxon>
        <taxon>Oweniida</taxon>
        <taxon>Oweniidae</taxon>
        <taxon>Owenia</taxon>
    </lineage>
</organism>
<keyword evidence="3" id="KW-1185">Reference proteome</keyword>
<evidence type="ECO:0000313" key="3">
    <source>
        <dbReference type="Proteomes" id="UP000749559"/>
    </source>
</evidence>
<dbReference type="Proteomes" id="UP000749559">
    <property type="component" value="Unassembled WGS sequence"/>
</dbReference>
<protein>
    <submittedName>
        <fullName evidence="2">Uncharacterized protein</fullName>
    </submittedName>
</protein>
<dbReference type="OrthoDB" id="5987433at2759"/>
<dbReference type="InterPro" id="IPR050525">
    <property type="entry name" value="ECM_Assembly_Org"/>
</dbReference>
<feature type="region of interest" description="Disordered" evidence="1">
    <location>
        <begin position="51"/>
        <end position="76"/>
    </location>
</feature>
<gene>
    <name evidence="2" type="ORF">OFUS_LOCUS25770</name>
</gene>
<dbReference type="EMBL" id="CAIIXF020000012">
    <property type="protein sequence ID" value="CAH1802052.1"/>
    <property type="molecule type" value="Genomic_DNA"/>
</dbReference>
<dbReference type="InterPro" id="IPR036465">
    <property type="entry name" value="vWFA_dom_sf"/>
</dbReference>
<name>A0A8J1TLG7_OWEFU</name>
<proteinExistence type="predicted"/>
<dbReference type="SMART" id="SM00327">
    <property type="entry name" value="VWA"/>
    <property type="match status" value="1"/>
</dbReference>
<sequence length="488" mass="53281">MRLTILDFQAPASVVSVEGMLEDQVKIDPRRAGVRQFDALGLASGISGLKAGVGAENPIPPPPPPPPGPPELPPSGSTDFSLCMDLMVVIDVSCSITMETRKQAREAAADLVRRVLKTPGGSVRVGLIVYSSTTSHTFHLNDLENIDEIINAIETVELEAHNCKTHTHLALKELKEISFTEKNGDRKGIQNVALLFTDGRTVSGKFRDDTVKAATALKEAGIELNIIGVANRKFKPDVGEFDMVPDTPTSKHFFNLTDATLQDDIIRSLSDRYICNSGDPFQGCVDIAFAFDFSCSIDIDQRNIAVDIAKRITELASIRQENGAILTAFSFDTKIGNEVPFYSTESPSGFLSSLDSMNKSGFGCRTKTYDAFIKAETIFNTDLDRDDATYPDVLFVFGDGLTAPAHRKEATIAQAKSLTSNTGVQIVWLVMPNNRKKDGLDEIEAIASTVETFGQMIFDVGKTKTNQIVDELSFWLGRDFPCPEVGER</sequence>
<dbReference type="Gene3D" id="3.40.50.410">
    <property type="entry name" value="von Willebrand factor, type A domain"/>
    <property type="match status" value="2"/>
</dbReference>
<dbReference type="PROSITE" id="PS50234">
    <property type="entry name" value="VWFA"/>
    <property type="match status" value="2"/>
</dbReference>
<comment type="caution">
    <text evidence="2">The sequence shown here is derived from an EMBL/GenBank/DDBJ whole genome shotgun (WGS) entry which is preliminary data.</text>
</comment>
<dbReference type="InterPro" id="IPR002035">
    <property type="entry name" value="VWF_A"/>
</dbReference>
<feature type="compositionally biased region" description="Pro residues" evidence="1">
    <location>
        <begin position="58"/>
        <end position="73"/>
    </location>
</feature>
<dbReference type="PANTHER" id="PTHR24020">
    <property type="entry name" value="COLLAGEN ALPHA"/>
    <property type="match status" value="1"/>
</dbReference>
<accession>A0A8J1TLG7</accession>
<dbReference type="AlphaFoldDB" id="A0A8J1TLG7"/>
<dbReference type="CDD" id="cd01450">
    <property type="entry name" value="vWFA_subfamily_ECM"/>
    <property type="match status" value="1"/>
</dbReference>